<dbReference type="GO" id="GO:0046872">
    <property type="term" value="F:metal ion binding"/>
    <property type="evidence" value="ECO:0007669"/>
    <property type="project" value="UniProtKB-KW"/>
</dbReference>
<dbReference type="PANTHER" id="PTHR43048:SF3">
    <property type="entry name" value="METHYLMALONYL-COA EPIMERASE, MITOCHONDRIAL"/>
    <property type="match status" value="1"/>
</dbReference>
<dbReference type="InterPro" id="IPR029068">
    <property type="entry name" value="Glyas_Bleomycin-R_OHBP_Dase"/>
</dbReference>
<gene>
    <name evidence="3" type="ORF">FK219_002615</name>
</gene>
<dbReference type="InterPro" id="IPR004360">
    <property type="entry name" value="Glyas_Fos-R_dOase_dom"/>
</dbReference>
<feature type="domain" description="VOC" evidence="2">
    <location>
        <begin position="3"/>
        <end position="144"/>
    </location>
</feature>
<evidence type="ECO:0000313" key="4">
    <source>
        <dbReference type="Proteomes" id="UP000818266"/>
    </source>
</evidence>
<keyword evidence="4" id="KW-1185">Reference proteome</keyword>
<dbReference type="PROSITE" id="PS51819">
    <property type="entry name" value="VOC"/>
    <property type="match status" value="1"/>
</dbReference>
<dbReference type="Gene3D" id="3.10.180.10">
    <property type="entry name" value="2,3-Dihydroxybiphenyl 1,2-Dioxygenase, domain 1"/>
    <property type="match status" value="1"/>
</dbReference>
<dbReference type="EMBL" id="VIKT02000003">
    <property type="protein sequence ID" value="NHF62141.1"/>
    <property type="molecule type" value="Genomic_DNA"/>
</dbReference>
<dbReference type="AlphaFoldDB" id="A0A9E5JNI7"/>
<dbReference type="RefSeq" id="WP_165638017.1">
    <property type="nucleotide sequence ID" value="NZ_VIKT02000003.1"/>
</dbReference>
<evidence type="ECO:0000259" key="2">
    <source>
        <dbReference type="PROSITE" id="PS51819"/>
    </source>
</evidence>
<reference evidence="3 4" key="1">
    <citation type="submission" date="2020-03" db="EMBL/GenBank/DDBJ databases">
        <title>Chryseoglobus sp. isolated from a deep-sea seamount.</title>
        <authorList>
            <person name="Zhang D.-C."/>
        </authorList>
    </citation>
    <scope>NUCLEOTIDE SEQUENCE [LARGE SCALE GENOMIC DNA]</scope>
    <source>
        <strain evidence="3 4">KN1116</strain>
    </source>
</reference>
<comment type="caution">
    <text evidence="3">The sequence shown here is derived from an EMBL/GenBank/DDBJ whole genome shotgun (WGS) entry which is preliminary data.</text>
</comment>
<protein>
    <submittedName>
        <fullName evidence="3">VOC family protein</fullName>
    </submittedName>
</protein>
<dbReference type="GO" id="GO:0004493">
    <property type="term" value="F:methylmalonyl-CoA epimerase activity"/>
    <property type="evidence" value="ECO:0007669"/>
    <property type="project" value="TreeGrafter"/>
</dbReference>
<dbReference type="SUPFAM" id="SSF54593">
    <property type="entry name" value="Glyoxalase/Bleomycin resistance protein/Dihydroxybiphenyl dioxygenase"/>
    <property type="match status" value="1"/>
</dbReference>
<name>A0A9E5JNI7_9MICO</name>
<dbReference type="Proteomes" id="UP000818266">
    <property type="component" value="Unassembled WGS sequence"/>
</dbReference>
<dbReference type="PANTHER" id="PTHR43048">
    <property type="entry name" value="METHYLMALONYL-COA EPIMERASE"/>
    <property type="match status" value="1"/>
</dbReference>
<dbReference type="InterPro" id="IPR037523">
    <property type="entry name" value="VOC_core"/>
</dbReference>
<dbReference type="InterPro" id="IPR051785">
    <property type="entry name" value="MMCE/EMCE_epimerase"/>
</dbReference>
<evidence type="ECO:0000256" key="1">
    <source>
        <dbReference type="ARBA" id="ARBA00022723"/>
    </source>
</evidence>
<accession>A0A9E5JNI7</accession>
<sequence length="159" mass="16962">MARLHHMGITVSDMASAVEFYRELTGGEVIGPLEKSGPAVEAATGYPGIVITLSFVSFDEGSTVIELAEYRNGSGERIQPDTGRAGVAHPAIVVDDIDATLARLAERGVRALSQPMTATAGPLEGYRYVYVLGPDDVRVELLQEPHRPTVVHPPSTATH</sequence>
<dbReference type="GO" id="GO:0046491">
    <property type="term" value="P:L-methylmalonyl-CoA metabolic process"/>
    <property type="evidence" value="ECO:0007669"/>
    <property type="project" value="TreeGrafter"/>
</dbReference>
<dbReference type="Pfam" id="PF00903">
    <property type="entry name" value="Glyoxalase"/>
    <property type="match status" value="1"/>
</dbReference>
<proteinExistence type="predicted"/>
<evidence type="ECO:0000313" key="3">
    <source>
        <dbReference type="EMBL" id="NHF62141.1"/>
    </source>
</evidence>
<organism evidence="3 4">
    <name type="scientific">Microcella pacifica</name>
    <dbReference type="NCBI Taxonomy" id="2591847"/>
    <lineage>
        <taxon>Bacteria</taxon>
        <taxon>Bacillati</taxon>
        <taxon>Actinomycetota</taxon>
        <taxon>Actinomycetes</taxon>
        <taxon>Micrococcales</taxon>
        <taxon>Microbacteriaceae</taxon>
        <taxon>Microcella</taxon>
    </lineage>
</organism>
<keyword evidence="1" id="KW-0479">Metal-binding</keyword>